<feature type="chain" id="PRO_5016135374" evidence="2">
    <location>
        <begin position="21"/>
        <end position="91"/>
    </location>
</feature>
<reference evidence="4" key="1">
    <citation type="submission" date="2018-05" db="EMBL/GenBank/DDBJ databases">
        <title>Complete Genome Sequence of Methylobacterium sp. 17SD2-17.</title>
        <authorList>
            <person name="Srinivasan S."/>
        </authorList>
    </citation>
    <scope>NUCLEOTIDE SEQUENCE [LARGE SCALE GENOMIC DNA]</scope>
    <source>
        <strain evidence="4">17SD2-17</strain>
    </source>
</reference>
<dbReference type="KEGG" id="mets:DK389_20990"/>
<gene>
    <name evidence="3" type="ORF">DK389_20990</name>
</gene>
<feature type="signal peptide" evidence="2">
    <location>
        <begin position="1"/>
        <end position="20"/>
    </location>
</feature>
<name>A0A2U8W8R5_9HYPH</name>
<dbReference type="RefSeq" id="WP_109892490.1">
    <property type="nucleotide sequence ID" value="NZ_CP029550.1"/>
</dbReference>
<evidence type="ECO:0000313" key="3">
    <source>
        <dbReference type="EMBL" id="AWN42524.1"/>
    </source>
</evidence>
<evidence type="ECO:0000256" key="1">
    <source>
        <dbReference type="SAM" id="MobiDB-lite"/>
    </source>
</evidence>
<proteinExistence type="predicted"/>
<protein>
    <submittedName>
        <fullName evidence="3">Uncharacterized protein</fullName>
    </submittedName>
</protein>
<organism evidence="3 4">
    <name type="scientific">Methylobacterium durans</name>
    <dbReference type="NCBI Taxonomy" id="2202825"/>
    <lineage>
        <taxon>Bacteria</taxon>
        <taxon>Pseudomonadati</taxon>
        <taxon>Pseudomonadota</taxon>
        <taxon>Alphaproteobacteria</taxon>
        <taxon>Hyphomicrobiales</taxon>
        <taxon>Methylobacteriaceae</taxon>
        <taxon>Methylobacterium</taxon>
    </lineage>
</organism>
<dbReference type="AlphaFoldDB" id="A0A2U8W8R5"/>
<feature type="region of interest" description="Disordered" evidence="1">
    <location>
        <begin position="66"/>
        <end position="91"/>
    </location>
</feature>
<dbReference type="EMBL" id="CP029550">
    <property type="protein sequence ID" value="AWN42524.1"/>
    <property type="molecule type" value="Genomic_DNA"/>
</dbReference>
<evidence type="ECO:0000256" key="2">
    <source>
        <dbReference type="SAM" id="SignalP"/>
    </source>
</evidence>
<keyword evidence="2" id="KW-0732">Signal</keyword>
<accession>A0A2U8W8R5</accession>
<evidence type="ECO:0000313" key="4">
    <source>
        <dbReference type="Proteomes" id="UP000245926"/>
    </source>
</evidence>
<keyword evidence="4" id="KW-1185">Reference proteome</keyword>
<sequence length="91" mass="9676">MRIFVIAAVAAFAGITPLQAAPLSVPAGTAAPGDVLTQVRDRGMGHEGMRHGSMRGMRRGDMHGMRHGSGMRGMRHGGGMRNMHGMNHRGM</sequence>
<dbReference type="Proteomes" id="UP000245926">
    <property type="component" value="Chromosome"/>
</dbReference>